<dbReference type="Proteomes" id="UP001178461">
    <property type="component" value="Unassembled WGS sequence"/>
</dbReference>
<keyword evidence="2" id="KW-1185">Reference proteome</keyword>
<dbReference type="AlphaFoldDB" id="A0AA35QPV9"/>
<dbReference type="EMBL" id="CANTUW010000010">
    <property type="protein sequence ID" value="CAI7934916.1"/>
    <property type="molecule type" value="Genomic_DNA"/>
</dbReference>
<accession>A0AA35QPV9</accession>
<organism evidence="1 2">
    <name type="scientific">Podarcis lilfordi</name>
    <name type="common">Lilford's wall lizard</name>
    <dbReference type="NCBI Taxonomy" id="74358"/>
    <lineage>
        <taxon>Eukaryota</taxon>
        <taxon>Metazoa</taxon>
        <taxon>Chordata</taxon>
        <taxon>Craniata</taxon>
        <taxon>Vertebrata</taxon>
        <taxon>Euteleostomi</taxon>
        <taxon>Lepidosauria</taxon>
        <taxon>Squamata</taxon>
        <taxon>Bifurcata</taxon>
        <taxon>Unidentata</taxon>
        <taxon>Episquamata</taxon>
        <taxon>Laterata</taxon>
        <taxon>Lacertibaenia</taxon>
        <taxon>Lacertidae</taxon>
        <taxon>Podarcis</taxon>
    </lineage>
</organism>
<comment type="caution">
    <text evidence="1">The sequence shown here is derived from an EMBL/GenBank/DDBJ whole genome shotgun (WGS) entry which is preliminary data.</text>
</comment>
<sequence length="135" mass="14860">MREKPQKESSAFHHLFWKPEHLPEVQQLNWREAVPAEPCLILRPSGQPSAFPCVRGPFLAPDEFYLLLGGTGVSPDWAGDCGMRQARLPIGWEGEEAAASADPAVERQLGPKRAEVAREMRPILPPACVSAGRLP</sequence>
<reference evidence="1" key="1">
    <citation type="submission" date="2022-12" db="EMBL/GenBank/DDBJ databases">
        <authorList>
            <person name="Alioto T."/>
            <person name="Alioto T."/>
            <person name="Gomez Garrido J."/>
        </authorList>
    </citation>
    <scope>NUCLEOTIDE SEQUENCE</scope>
</reference>
<evidence type="ECO:0000313" key="1">
    <source>
        <dbReference type="EMBL" id="CAI7934916.1"/>
    </source>
</evidence>
<proteinExistence type="predicted"/>
<gene>
    <name evidence="1" type="ORF">PODLI_1B016572</name>
</gene>
<evidence type="ECO:0000313" key="2">
    <source>
        <dbReference type="Proteomes" id="UP001178461"/>
    </source>
</evidence>
<protein>
    <submittedName>
        <fullName evidence="1">Uncharacterized protein</fullName>
    </submittedName>
</protein>
<name>A0AA35QPV9_9SAUR</name>